<gene>
    <name evidence="3" type="ORF">D3876_19985</name>
</gene>
<dbReference type="RefSeq" id="WP_119765495.1">
    <property type="nucleotide sequence ID" value="NZ_QYUM01000004.1"/>
</dbReference>
<keyword evidence="2" id="KW-0732">Signal</keyword>
<sequence length="189" mass="18983">MRSGRSEGLTTIAAVALLLTAPSGQAATRNGEDGGEAPSEIAAEAPEAQETSTDAGRGDRGLSCAQIKAEAAAQEREIEAAGEEIMKVAGSQMGGGSMAGQLAGQALSGVASMLLPGVGGLIGAGVQAAQRAAQQAQISSIQEKAMAIATRQQKAAMRIQRLDSLHAARCGSPLPVQAFPPIDDAPLPE</sequence>
<dbReference type="Proteomes" id="UP000286100">
    <property type="component" value="Unassembled WGS sequence"/>
</dbReference>
<evidence type="ECO:0000313" key="4">
    <source>
        <dbReference type="Proteomes" id="UP000286100"/>
    </source>
</evidence>
<comment type="caution">
    <text evidence="3">The sequence shown here is derived from an EMBL/GenBank/DDBJ whole genome shotgun (WGS) entry which is preliminary data.</text>
</comment>
<name>A0A418W7X7_9SPHN</name>
<reference evidence="3 4" key="1">
    <citation type="submission" date="2018-09" db="EMBL/GenBank/DDBJ databases">
        <authorList>
            <person name="Zhu H."/>
        </authorList>
    </citation>
    <scope>NUCLEOTIDE SEQUENCE [LARGE SCALE GENOMIC DNA]</scope>
    <source>
        <strain evidence="3 4">K2R01-6</strain>
    </source>
</reference>
<evidence type="ECO:0000256" key="1">
    <source>
        <dbReference type="SAM" id="MobiDB-lite"/>
    </source>
</evidence>
<keyword evidence="4" id="KW-1185">Reference proteome</keyword>
<protein>
    <submittedName>
        <fullName evidence="3">Uncharacterized protein</fullName>
    </submittedName>
</protein>
<feature type="signal peptide" evidence="2">
    <location>
        <begin position="1"/>
        <end position="26"/>
    </location>
</feature>
<feature type="chain" id="PRO_5019105795" evidence="2">
    <location>
        <begin position="27"/>
        <end position="189"/>
    </location>
</feature>
<evidence type="ECO:0000313" key="3">
    <source>
        <dbReference type="EMBL" id="RJF86101.1"/>
    </source>
</evidence>
<dbReference type="AlphaFoldDB" id="A0A418W7X7"/>
<dbReference type="EMBL" id="QYUM01000004">
    <property type="protein sequence ID" value="RJF86101.1"/>
    <property type="molecule type" value="Genomic_DNA"/>
</dbReference>
<evidence type="ECO:0000256" key="2">
    <source>
        <dbReference type="SAM" id="SignalP"/>
    </source>
</evidence>
<proteinExistence type="predicted"/>
<feature type="region of interest" description="Disordered" evidence="1">
    <location>
        <begin position="170"/>
        <end position="189"/>
    </location>
</feature>
<feature type="compositionally biased region" description="Low complexity" evidence="1">
    <location>
        <begin position="36"/>
        <end position="50"/>
    </location>
</feature>
<organism evidence="3 4">
    <name type="scientific">Sphingomonas cavernae</name>
    <dbReference type="NCBI Taxonomy" id="2320861"/>
    <lineage>
        <taxon>Bacteria</taxon>
        <taxon>Pseudomonadati</taxon>
        <taxon>Pseudomonadota</taxon>
        <taxon>Alphaproteobacteria</taxon>
        <taxon>Sphingomonadales</taxon>
        <taxon>Sphingomonadaceae</taxon>
        <taxon>Sphingomonas</taxon>
    </lineage>
</organism>
<feature type="region of interest" description="Disordered" evidence="1">
    <location>
        <begin position="23"/>
        <end position="62"/>
    </location>
</feature>
<accession>A0A418W7X7</accession>